<dbReference type="Proteomes" id="UP000177269">
    <property type="component" value="Unassembled WGS sequence"/>
</dbReference>
<name>A0A1G2NZJ9_9BACT</name>
<dbReference type="Pfam" id="PF09527">
    <property type="entry name" value="ATPase_gene1"/>
    <property type="match status" value="1"/>
</dbReference>
<accession>A0A1G2NZJ9</accession>
<feature type="transmembrane region" description="Helical" evidence="1">
    <location>
        <begin position="48"/>
        <end position="66"/>
    </location>
</feature>
<evidence type="ECO:0000313" key="2">
    <source>
        <dbReference type="EMBL" id="OHA41488.1"/>
    </source>
</evidence>
<feature type="transmembrane region" description="Helical" evidence="1">
    <location>
        <begin position="12"/>
        <end position="36"/>
    </location>
</feature>
<dbReference type="InterPro" id="IPR032820">
    <property type="entry name" value="ATPase_put"/>
</dbReference>
<reference evidence="2 3" key="1">
    <citation type="journal article" date="2016" name="Nat. Commun.">
        <title>Thousands of microbial genomes shed light on interconnected biogeochemical processes in an aquifer system.</title>
        <authorList>
            <person name="Anantharaman K."/>
            <person name="Brown C.T."/>
            <person name="Hug L.A."/>
            <person name="Sharon I."/>
            <person name="Castelle C.J."/>
            <person name="Probst A.J."/>
            <person name="Thomas B.C."/>
            <person name="Singh A."/>
            <person name="Wilkins M.J."/>
            <person name="Karaoz U."/>
            <person name="Brodie E.L."/>
            <person name="Williams K.H."/>
            <person name="Hubbard S.S."/>
            <person name="Banfield J.F."/>
        </authorList>
    </citation>
    <scope>NUCLEOTIDE SEQUENCE [LARGE SCALE GENOMIC DNA]</scope>
</reference>
<proteinExistence type="predicted"/>
<keyword evidence="1" id="KW-0812">Transmembrane</keyword>
<dbReference type="EMBL" id="MHSK01000032">
    <property type="protein sequence ID" value="OHA41488.1"/>
    <property type="molecule type" value="Genomic_DNA"/>
</dbReference>
<gene>
    <name evidence="2" type="ORF">A3G52_00875</name>
</gene>
<evidence type="ECO:0008006" key="4">
    <source>
        <dbReference type="Google" id="ProtNLM"/>
    </source>
</evidence>
<organism evidence="2 3">
    <name type="scientific">Candidatus Taylorbacteria bacterium RIFCSPLOWO2_12_FULL_43_20</name>
    <dbReference type="NCBI Taxonomy" id="1802332"/>
    <lineage>
        <taxon>Bacteria</taxon>
        <taxon>Candidatus Tayloriibacteriota</taxon>
    </lineage>
</organism>
<comment type="caution">
    <text evidence="2">The sequence shown here is derived from an EMBL/GenBank/DDBJ whole genome shotgun (WGS) entry which is preliminary data.</text>
</comment>
<evidence type="ECO:0000313" key="3">
    <source>
        <dbReference type="Proteomes" id="UP000177269"/>
    </source>
</evidence>
<keyword evidence="1" id="KW-1133">Transmembrane helix</keyword>
<evidence type="ECO:0000256" key="1">
    <source>
        <dbReference type="SAM" id="Phobius"/>
    </source>
</evidence>
<sequence length="88" mass="10196">MDNDNLKETWWKLALQIFSQVSVWIVAPILVAIFLGKYLDERYGTNPWLFLALTGLAFIISSFGIVRTVTRYISRLEKEQNGKTDRSK</sequence>
<dbReference type="AlphaFoldDB" id="A0A1G2NZJ9"/>
<protein>
    <recommendedName>
        <fullName evidence="4">AtpZ/AtpI family protein</fullName>
    </recommendedName>
</protein>
<keyword evidence="1" id="KW-0472">Membrane</keyword>